<sequence length="606" mass="68719">MSAATKLARRKRAVIACQFCRLRKSRCDGIKPVCGFCRHHGATCIWDNGSETGQESTPGERHILKRLDAIEALLSTKAQITQGISASPGELHDALPFQDTIHANSPSTCSIPKSDQPIMSNNTPMHDTTRCESLLRWPIFAGKIDPRDAAIDSFPLHHGQNTSLGINHIGAAGIPDHLYVPLCRKFLAHVHPRNPLLQGSQLVEHAKVLTENGLGWDGNTCLVLIACAIACYTSPWDPDRASRSSEVEYSQKEDALLAEAYYMAAKKRIGLLDYTLVDIQCLFFASVYERYAFNPVQAWFYLQQASIKFQAYVKQSSSGTLSKDVSTQDQYLEQRLFWSIYKTELELLPELPFKPSGIEELSRPESIFPAPPNITFASDVNISGSSEEDEIWQEERSWFFYLAEVSLQRTISDTLWLLYRKGEQYWVSHTQFLASQYEESERQMRLWYSHLPASIRFDPLERPDNELSFNLQGRFRHWQSCVLRPLFYCAIHRPIGEPLTPQIHSATQEYVLLCATSITHINQHQRHGMIWAICRSSFTCALVILAVVIRSDVEIVPPPNWEAVITTAIIILKRWEPNAGDIKAMRSILENIFHTIMDENGVPSVN</sequence>
<dbReference type="InterPro" id="IPR001138">
    <property type="entry name" value="Zn2Cys6_DnaBD"/>
</dbReference>
<dbReference type="Gene3D" id="4.10.240.10">
    <property type="entry name" value="Zn(2)-C6 fungal-type DNA-binding domain"/>
    <property type="match status" value="1"/>
</dbReference>
<keyword evidence="1" id="KW-0539">Nucleus</keyword>
<evidence type="ECO:0000313" key="4">
    <source>
        <dbReference type="Proteomes" id="UP000240883"/>
    </source>
</evidence>
<gene>
    <name evidence="3" type="ORF">BS50DRAFT_543869</name>
</gene>
<keyword evidence="4" id="KW-1185">Reference proteome</keyword>
<name>A0A2T2P221_CORCC</name>
<dbReference type="Proteomes" id="UP000240883">
    <property type="component" value="Unassembled WGS sequence"/>
</dbReference>
<dbReference type="InterPro" id="IPR053181">
    <property type="entry name" value="EcdB-like_regulator"/>
</dbReference>
<proteinExistence type="predicted"/>
<protein>
    <recommendedName>
        <fullName evidence="2">Zn(2)-C6 fungal-type domain-containing protein</fullName>
    </recommendedName>
</protein>
<feature type="domain" description="Zn(2)-C6 fungal-type" evidence="2">
    <location>
        <begin position="16"/>
        <end position="46"/>
    </location>
</feature>
<dbReference type="STRING" id="1448308.A0A2T2P221"/>
<dbReference type="PANTHER" id="PTHR47785">
    <property type="entry name" value="ZN(II)2CYS6 TRANSCRIPTION FACTOR (EUROFUNG)-RELATED-RELATED"/>
    <property type="match status" value="1"/>
</dbReference>
<dbReference type="OrthoDB" id="4356994at2759"/>
<dbReference type="InterPro" id="IPR036864">
    <property type="entry name" value="Zn2-C6_fun-type_DNA-bd_sf"/>
</dbReference>
<dbReference type="CDD" id="cd12148">
    <property type="entry name" value="fungal_TF_MHR"/>
    <property type="match status" value="1"/>
</dbReference>
<dbReference type="PROSITE" id="PS00463">
    <property type="entry name" value="ZN2_CY6_FUNGAL_1"/>
    <property type="match status" value="1"/>
</dbReference>
<dbReference type="PROSITE" id="PS50048">
    <property type="entry name" value="ZN2_CY6_FUNGAL_2"/>
    <property type="match status" value="1"/>
</dbReference>
<dbReference type="GO" id="GO:0000981">
    <property type="term" value="F:DNA-binding transcription factor activity, RNA polymerase II-specific"/>
    <property type="evidence" value="ECO:0007669"/>
    <property type="project" value="InterPro"/>
</dbReference>
<dbReference type="GO" id="GO:0008270">
    <property type="term" value="F:zinc ion binding"/>
    <property type="evidence" value="ECO:0007669"/>
    <property type="project" value="InterPro"/>
</dbReference>
<dbReference type="PANTHER" id="PTHR47785:SF5">
    <property type="entry name" value="ZN(II)2CYS6 TRANSCRIPTION FACTOR (EUROFUNG)"/>
    <property type="match status" value="1"/>
</dbReference>
<organism evidence="3 4">
    <name type="scientific">Corynespora cassiicola Philippines</name>
    <dbReference type="NCBI Taxonomy" id="1448308"/>
    <lineage>
        <taxon>Eukaryota</taxon>
        <taxon>Fungi</taxon>
        <taxon>Dikarya</taxon>
        <taxon>Ascomycota</taxon>
        <taxon>Pezizomycotina</taxon>
        <taxon>Dothideomycetes</taxon>
        <taxon>Pleosporomycetidae</taxon>
        <taxon>Pleosporales</taxon>
        <taxon>Corynesporascaceae</taxon>
        <taxon>Corynespora</taxon>
    </lineage>
</organism>
<evidence type="ECO:0000256" key="1">
    <source>
        <dbReference type="ARBA" id="ARBA00023242"/>
    </source>
</evidence>
<dbReference type="Pfam" id="PF00172">
    <property type="entry name" value="Zn_clus"/>
    <property type="match status" value="1"/>
</dbReference>
<evidence type="ECO:0000313" key="3">
    <source>
        <dbReference type="EMBL" id="PSN71725.1"/>
    </source>
</evidence>
<accession>A0A2T2P221</accession>
<evidence type="ECO:0000259" key="2">
    <source>
        <dbReference type="PROSITE" id="PS50048"/>
    </source>
</evidence>
<reference evidence="3 4" key="1">
    <citation type="journal article" date="2018" name="Front. Microbiol.">
        <title>Genome-Wide Analysis of Corynespora cassiicola Leaf Fall Disease Putative Effectors.</title>
        <authorList>
            <person name="Lopez D."/>
            <person name="Ribeiro S."/>
            <person name="Label P."/>
            <person name="Fumanal B."/>
            <person name="Venisse J.S."/>
            <person name="Kohler A."/>
            <person name="de Oliveira R.R."/>
            <person name="Labutti K."/>
            <person name="Lipzen A."/>
            <person name="Lail K."/>
            <person name="Bauer D."/>
            <person name="Ohm R.A."/>
            <person name="Barry K.W."/>
            <person name="Spatafora J."/>
            <person name="Grigoriev I.V."/>
            <person name="Martin F.M."/>
            <person name="Pujade-Renaud V."/>
        </authorList>
    </citation>
    <scope>NUCLEOTIDE SEQUENCE [LARGE SCALE GENOMIC DNA]</scope>
    <source>
        <strain evidence="3 4">Philippines</strain>
    </source>
</reference>
<dbReference type="SMART" id="SM00066">
    <property type="entry name" value="GAL4"/>
    <property type="match status" value="1"/>
</dbReference>
<dbReference type="EMBL" id="KZ678130">
    <property type="protein sequence ID" value="PSN71725.1"/>
    <property type="molecule type" value="Genomic_DNA"/>
</dbReference>
<dbReference type="CDD" id="cd00067">
    <property type="entry name" value="GAL4"/>
    <property type="match status" value="1"/>
</dbReference>
<dbReference type="AlphaFoldDB" id="A0A2T2P221"/>
<dbReference type="SUPFAM" id="SSF57701">
    <property type="entry name" value="Zn2/Cys6 DNA-binding domain"/>
    <property type="match status" value="1"/>
</dbReference>